<feature type="transmembrane region" description="Helical" evidence="6">
    <location>
        <begin position="88"/>
        <end position="108"/>
    </location>
</feature>
<dbReference type="Pfam" id="PF02653">
    <property type="entry name" value="BPD_transp_2"/>
    <property type="match status" value="1"/>
</dbReference>
<dbReference type="RefSeq" id="WP_011801842.1">
    <property type="nucleotide sequence ID" value="NC_008781.1"/>
</dbReference>
<accession>A1VQ36</accession>
<dbReference type="EMBL" id="CP000529">
    <property type="protein sequence ID" value="ABM37764.1"/>
    <property type="molecule type" value="Genomic_DNA"/>
</dbReference>
<dbReference type="CDD" id="cd06581">
    <property type="entry name" value="TM_PBP1_LivM_like"/>
    <property type="match status" value="1"/>
</dbReference>
<feature type="transmembrane region" description="Helical" evidence="6">
    <location>
        <begin position="286"/>
        <end position="308"/>
    </location>
</feature>
<keyword evidence="5 6" id="KW-0472">Membrane</keyword>
<dbReference type="InterPro" id="IPR043428">
    <property type="entry name" value="LivM-like"/>
</dbReference>
<organism evidence="7 8">
    <name type="scientific">Polaromonas naphthalenivorans (strain CJ2)</name>
    <dbReference type="NCBI Taxonomy" id="365044"/>
    <lineage>
        <taxon>Bacteria</taxon>
        <taxon>Pseudomonadati</taxon>
        <taxon>Pseudomonadota</taxon>
        <taxon>Betaproteobacteria</taxon>
        <taxon>Burkholderiales</taxon>
        <taxon>Comamonadaceae</taxon>
        <taxon>Polaromonas</taxon>
    </lineage>
</organism>
<dbReference type="HOGENOM" id="CLU_031365_0_1_4"/>
<proteinExistence type="predicted"/>
<evidence type="ECO:0000256" key="2">
    <source>
        <dbReference type="ARBA" id="ARBA00022475"/>
    </source>
</evidence>
<dbReference type="STRING" id="365044.Pnap_2458"/>
<dbReference type="InterPro" id="IPR001851">
    <property type="entry name" value="ABC_transp_permease"/>
</dbReference>
<feature type="transmembrane region" description="Helical" evidence="6">
    <location>
        <begin position="64"/>
        <end position="82"/>
    </location>
</feature>
<dbReference type="eggNOG" id="COG4177">
    <property type="taxonomic scope" value="Bacteria"/>
</dbReference>
<dbReference type="PANTHER" id="PTHR30482">
    <property type="entry name" value="HIGH-AFFINITY BRANCHED-CHAIN AMINO ACID TRANSPORT SYSTEM PERMEASE"/>
    <property type="match status" value="1"/>
</dbReference>
<dbReference type="Proteomes" id="UP000000644">
    <property type="component" value="Chromosome"/>
</dbReference>
<feature type="transmembrane region" description="Helical" evidence="6">
    <location>
        <begin position="161"/>
        <end position="179"/>
    </location>
</feature>
<reference evidence="8" key="1">
    <citation type="journal article" date="2009" name="Environ. Microbiol.">
        <title>The genome of Polaromonas naphthalenivorans strain CJ2, isolated from coal tar-contaminated sediment, reveals physiological and metabolic versatility and evolution through extensive horizontal gene transfer.</title>
        <authorList>
            <person name="Yagi J.M."/>
            <person name="Sims D."/>
            <person name="Brettin T."/>
            <person name="Bruce D."/>
            <person name="Madsen E.L."/>
        </authorList>
    </citation>
    <scope>NUCLEOTIDE SEQUENCE [LARGE SCALE GENOMIC DNA]</scope>
    <source>
        <strain evidence="8">CJ2</strain>
    </source>
</reference>
<keyword evidence="4 6" id="KW-1133">Transmembrane helix</keyword>
<feature type="transmembrane region" description="Helical" evidence="6">
    <location>
        <begin position="38"/>
        <end position="57"/>
    </location>
</feature>
<feature type="transmembrane region" description="Helical" evidence="6">
    <location>
        <begin position="115"/>
        <end position="135"/>
    </location>
</feature>
<dbReference type="AlphaFoldDB" id="A1VQ36"/>
<evidence type="ECO:0000256" key="3">
    <source>
        <dbReference type="ARBA" id="ARBA00022692"/>
    </source>
</evidence>
<sequence length="318" mass="33699">MKNLIRPAQLIPVLLLLALAVLPPIAIGLDDNFWVAFFARVLVYAIAASALNIALGFGGLVSLGHALFIGIGMYSVSLPAYYGVSSGWIHLGICVLVCAVVGGLTGLISLRTSGIAFIMITLAFAQMGYFVIVSLKQYGGDDGMSIATASDFLGLQLNTPLSVYYCAWGLLVALTYWVLRLRTSPFGMALRAGRQNARRVMSVGLALQRYQLAAYTISAVLCGMAGMLLANLNAYASPSSMAWTVSGELIVMIVLGGLGSVFGPFLGAMAFLGVEELLKAATEHWMAVFGLAILGVAMLGKTGLTGWLEKLMKKERSV</sequence>
<dbReference type="KEGG" id="pna:Pnap_2458"/>
<evidence type="ECO:0000313" key="7">
    <source>
        <dbReference type="EMBL" id="ABM37764.1"/>
    </source>
</evidence>
<evidence type="ECO:0000256" key="4">
    <source>
        <dbReference type="ARBA" id="ARBA00022989"/>
    </source>
</evidence>
<evidence type="ECO:0000313" key="8">
    <source>
        <dbReference type="Proteomes" id="UP000000644"/>
    </source>
</evidence>
<feature type="transmembrane region" description="Helical" evidence="6">
    <location>
        <begin position="212"/>
        <end position="230"/>
    </location>
</feature>
<comment type="subcellular location">
    <subcellularLocation>
        <location evidence="1">Cell membrane</location>
        <topology evidence="1">Multi-pass membrane protein</topology>
    </subcellularLocation>
</comment>
<name>A1VQ36_POLNA</name>
<keyword evidence="8" id="KW-1185">Reference proteome</keyword>
<dbReference type="OrthoDB" id="8846334at2"/>
<dbReference type="PANTHER" id="PTHR30482:SF17">
    <property type="entry name" value="ABC TRANSPORTER ATP-BINDING PROTEIN"/>
    <property type="match status" value="1"/>
</dbReference>
<keyword evidence="2" id="KW-1003">Cell membrane</keyword>
<evidence type="ECO:0000256" key="5">
    <source>
        <dbReference type="ARBA" id="ARBA00023136"/>
    </source>
</evidence>
<gene>
    <name evidence="7" type="ordered locus">Pnap_2458</name>
</gene>
<evidence type="ECO:0000256" key="6">
    <source>
        <dbReference type="SAM" id="Phobius"/>
    </source>
</evidence>
<protein>
    <submittedName>
        <fullName evidence="7">Amino acid/amide ABC transporter membrane protein 2, HAAT family</fullName>
    </submittedName>
</protein>
<keyword evidence="3 6" id="KW-0812">Transmembrane</keyword>
<dbReference type="GO" id="GO:0005886">
    <property type="term" value="C:plasma membrane"/>
    <property type="evidence" value="ECO:0007669"/>
    <property type="project" value="UniProtKB-SubCell"/>
</dbReference>
<dbReference type="GO" id="GO:0015658">
    <property type="term" value="F:branched-chain amino acid transmembrane transporter activity"/>
    <property type="evidence" value="ECO:0007669"/>
    <property type="project" value="InterPro"/>
</dbReference>
<feature type="transmembrane region" description="Helical" evidence="6">
    <location>
        <begin position="250"/>
        <end position="274"/>
    </location>
</feature>
<evidence type="ECO:0000256" key="1">
    <source>
        <dbReference type="ARBA" id="ARBA00004651"/>
    </source>
</evidence>